<dbReference type="Proteomes" id="UP000231409">
    <property type="component" value="Unassembled WGS sequence"/>
</dbReference>
<evidence type="ECO:0000313" key="11">
    <source>
        <dbReference type="Proteomes" id="UP000231409"/>
    </source>
</evidence>
<dbReference type="Gene3D" id="3.90.950.10">
    <property type="match status" value="1"/>
</dbReference>
<gene>
    <name evidence="10" type="ORF">CLH61_04800</name>
</gene>
<dbReference type="Pfam" id="PF02545">
    <property type="entry name" value="Maf"/>
    <property type="match status" value="1"/>
</dbReference>
<dbReference type="EMBL" id="NTFH01000004">
    <property type="protein sequence ID" value="PHQ16396.1"/>
    <property type="molecule type" value="Genomic_DNA"/>
</dbReference>
<evidence type="ECO:0000256" key="9">
    <source>
        <dbReference type="HAMAP-Rule" id="MF_00528"/>
    </source>
</evidence>
<dbReference type="FunFam" id="3.90.950.10:FF:000005">
    <property type="entry name" value="7-methyl-GTP pyrophosphatase"/>
    <property type="match status" value="1"/>
</dbReference>
<evidence type="ECO:0000256" key="1">
    <source>
        <dbReference type="ARBA" id="ARBA00004496"/>
    </source>
</evidence>
<dbReference type="HAMAP" id="MF_00528">
    <property type="entry name" value="Maf"/>
    <property type="match status" value="1"/>
</dbReference>
<dbReference type="InterPro" id="IPR003697">
    <property type="entry name" value="Maf-like"/>
</dbReference>
<keyword evidence="2 9" id="KW-0963">Cytoplasm</keyword>
<accession>A0A2G1UPH1</accession>
<sequence length="199" mass="22173">MPLPAPLVLASSSPYRQELLARLGLPFETASPEIDESPRHGEAPQDLARRLAEEKARALANRFPAHWIIGSDQVAALPDGTRLNKPGSHQRALQQLQLSSGKTVTFHTGLALYDSRNDTCACVCEPFRAHFRELTETEIRHYLLTEQPYDCAGSFKMEGLGIALFNRLEGRDPNSLVGLPLIALNDLFRQWGFNPLTDR</sequence>
<keyword evidence="3 9" id="KW-0378">Hydrolase</keyword>
<protein>
    <recommendedName>
        <fullName evidence="8 9">7-methyl-GTP pyrophosphatase</fullName>
        <shortName evidence="9">m(7)GTP pyrophosphatase</shortName>
        <ecNumber evidence="9">3.6.1.-</ecNumber>
    </recommendedName>
</protein>
<dbReference type="GO" id="GO:0005737">
    <property type="term" value="C:cytoplasm"/>
    <property type="evidence" value="ECO:0007669"/>
    <property type="project" value="UniProtKB-SubCell"/>
</dbReference>
<comment type="catalytic activity">
    <reaction evidence="5 9">
        <text>N(7)-methyl-GTP + H2O = N(7)-methyl-GMP + diphosphate + H(+)</text>
        <dbReference type="Rhea" id="RHEA:58744"/>
        <dbReference type="ChEBI" id="CHEBI:15377"/>
        <dbReference type="ChEBI" id="CHEBI:15378"/>
        <dbReference type="ChEBI" id="CHEBI:33019"/>
        <dbReference type="ChEBI" id="CHEBI:58285"/>
        <dbReference type="ChEBI" id="CHEBI:87133"/>
    </reaction>
</comment>
<dbReference type="InterPro" id="IPR029001">
    <property type="entry name" value="ITPase-like_fam"/>
</dbReference>
<dbReference type="PANTHER" id="PTHR43213:SF10">
    <property type="entry name" value="7-METHYL-GTP PYROPHOSPHATASE"/>
    <property type="match status" value="1"/>
</dbReference>
<organism evidence="10 11">
    <name type="scientific">Marinobacter profundi</name>
    <dbReference type="NCBI Taxonomy" id="2666256"/>
    <lineage>
        <taxon>Bacteria</taxon>
        <taxon>Pseudomonadati</taxon>
        <taxon>Pseudomonadota</taxon>
        <taxon>Gammaproteobacteria</taxon>
        <taxon>Pseudomonadales</taxon>
        <taxon>Marinobacteraceae</taxon>
        <taxon>Marinobacter</taxon>
    </lineage>
</organism>
<dbReference type="EC" id="3.6.1.-" evidence="9"/>
<evidence type="ECO:0000256" key="6">
    <source>
        <dbReference type="ARBA" id="ARBA00053369"/>
    </source>
</evidence>
<dbReference type="GO" id="GO:0009117">
    <property type="term" value="P:nucleotide metabolic process"/>
    <property type="evidence" value="ECO:0007669"/>
    <property type="project" value="UniProtKB-KW"/>
</dbReference>
<dbReference type="AlphaFoldDB" id="A0A2G1UPH1"/>
<evidence type="ECO:0000256" key="5">
    <source>
        <dbReference type="ARBA" id="ARBA00050213"/>
    </source>
</evidence>
<dbReference type="PIRSF" id="PIRSF006305">
    <property type="entry name" value="Maf"/>
    <property type="match status" value="1"/>
</dbReference>
<comment type="subcellular location">
    <subcellularLocation>
        <location evidence="1 9">Cytoplasm</location>
    </subcellularLocation>
</comment>
<comment type="function">
    <text evidence="6 9">Nucleoside triphosphate pyrophosphatase that hydrolyzes 7-methyl-GTP (m(7)GTP). May have a dual role in cell division arrest and in preventing the incorporation of modified nucleotides into cellular nucleic acids.</text>
</comment>
<comment type="caution">
    <text evidence="10">The sequence shown here is derived from an EMBL/GenBank/DDBJ whole genome shotgun (WGS) entry which is preliminary data.</text>
</comment>
<comment type="similarity">
    <text evidence="7 9">Belongs to the Maf family. YceF subfamily.</text>
</comment>
<evidence type="ECO:0000256" key="2">
    <source>
        <dbReference type="ARBA" id="ARBA00022490"/>
    </source>
</evidence>
<feature type="site" description="Important for substrate specificity" evidence="9">
    <location>
        <position position="15"/>
    </location>
</feature>
<feature type="active site" description="Proton acceptor" evidence="9">
    <location>
        <position position="72"/>
    </location>
</feature>
<dbReference type="NCBIfam" id="TIGR00172">
    <property type="entry name" value="maf"/>
    <property type="match status" value="1"/>
</dbReference>
<feature type="site" description="Important for substrate specificity" evidence="9">
    <location>
        <position position="158"/>
    </location>
</feature>
<evidence type="ECO:0000256" key="3">
    <source>
        <dbReference type="ARBA" id="ARBA00022801"/>
    </source>
</evidence>
<reference evidence="10 11" key="1">
    <citation type="submission" date="2017-09" db="EMBL/GenBank/DDBJ databases">
        <title>The draft genome sequences of Marinobacter sp. PWS21.</title>
        <authorList>
            <person name="Cao J."/>
        </authorList>
    </citation>
    <scope>NUCLEOTIDE SEQUENCE [LARGE SCALE GENOMIC DNA]</scope>
    <source>
        <strain evidence="10 11">PWS21</strain>
    </source>
</reference>
<feature type="site" description="Important for substrate specificity" evidence="9">
    <location>
        <position position="73"/>
    </location>
</feature>
<keyword evidence="11" id="KW-1185">Reference proteome</keyword>
<keyword evidence="4 9" id="KW-0546">Nucleotide metabolism</keyword>
<comment type="caution">
    <text evidence="9">Lacks conserved residue(s) required for the propagation of feature annotation.</text>
</comment>
<evidence type="ECO:0000256" key="4">
    <source>
        <dbReference type="ARBA" id="ARBA00023080"/>
    </source>
</evidence>
<evidence type="ECO:0000256" key="7">
    <source>
        <dbReference type="ARBA" id="ARBA00060749"/>
    </source>
</evidence>
<evidence type="ECO:0000313" key="10">
    <source>
        <dbReference type="EMBL" id="PHQ16396.1"/>
    </source>
</evidence>
<proteinExistence type="inferred from homology"/>
<dbReference type="PANTHER" id="PTHR43213">
    <property type="entry name" value="BIFUNCTIONAL DTTP/UTP PYROPHOSPHATASE/METHYLTRANSFERASE PROTEIN-RELATED"/>
    <property type="match status" value="1"/>
</dbReference>
<dbReference type="CDD" id="cd00555">
    <property type="entry name" value="Maf"/>
    <property type="match status" value="1"/>
</dbReference>
<dbReference type="GO" id="GO:0047429">
    <property type="term" value="F:nucleoside triphosphate diphosphatase activity"/>
    <property type="evidence" value="ECO:0007669"/>
    <property type="project" value="InterPro"/>
</dbReference>
<name>A0A2G1UPH1_9GAMM</name>
<dbReference type="SUPFAM" id="SSF52972">
    <property type="entry name" value="ITPase-like"/>
    <property type="match status" value="1"/>
</dbReference>
<comment type="cofactor">
    <cofactor evidence="9">
        <name>a divalent metal cation</name>
        <dbReference type="ChEBI" id="CHEBI:60240"/>
    </cofactor>
</comment>
<evidence type="ECO:0000256" key="8">
    <source>
        <dbReference type="ARBA" id="ARBA00068163"/>
    </source>
</evidence>